<dbReference type="PANTHER" id="PTHR23305:SF18">
    <property type="entry name" value="OBG-TYPE G DOMAIN-CONTAINING PROTEIN"/>
    <property type="match status" value="1"/>
</dbReference>
<dbReference type="InterPro" id="IPR004396">
    <property type="entry name" value="ATPase_YchF/OLA1"/>
</dbReference>
<dbReference type="Pfam" id="PF01926">
    <property type="entry name" value="MMR_HSR1"/>
    <property type="match status" value="1"/>
</dbReference>
<protein>
    <submittedName>
        <fullName evidence="8">GTP-binding protein YchF</fullName>
    </submittedName>
</protein>
<evidence type="ECO:0000259" key="6">
    <source>
        <dbReference type="PROSITE" id="PS51710"/>
    </source>
</evidence>
<evidence type="ECO:0000313" key="8">
    <source>
        <dbReference type="EMBL" id="KKQ92470.1"/>
    </source>
</evidence>
<evidence type="ECO:0000256" key="4">
    <source>
        <dbReference type="ARBA" id="ARBA00022840"/>
    </source>
</evidence>
<dbReference type="PROSITE" id="PS51710">
    <property type="entry name" value="G_OBG"/>
    <property type="match status" value="1"/>
</dbReference>
<comment type="caution">
    <text evidence="8">The sequence shown here is derived from an EMBL/GenBank/DDBJ whole genome shotgun (WGS) entry which is preliminary data.</text>
</comment>
<dbReference type="InterPro" id="IPR013029">
    <property type="entry name" value="YchF_C"/>
</dbReference>
<sequence>MSLSVAIVGLSNVGKSTLFNALLKKQQAYVANFPFATIEPNIGIVPVPDGRLEQLRKVVESEILGYRDTKILSGDKKPPSIEYRVSSIPIVPATVEFVDIAGLIAGASKGEGLGNKFLSHIRETNAICFVLRAFTDPDIVKQGVKDPVSDFEVLNTELALADLQTLEKQKDPGNTPDKELKDRWQAVQRLKTILSSDTSLYNDVSEEERKIAKELGLLTIKPVLVVMNVDEKDLANAHDLEISFAEKLKLNPDQVVAICAKTESELAELSNDDQKIYMEDLGIKKSGLERLIQKAFKTLGLITFLTAGEKEVRAWTIPVGISAQEAAGVIHTDFIKKFIKADVCDFSDFIGGPASPKPGVGGWKVCREEGKVRSEGRDYIMHDGDVVEFKIGS</sequence>
<dbReference type="InterPro" id="IPR012675">
    <property type="entry name" value="Beta-grasp_dom_sf"/>
</dbReference>
<dbReference type="InterPro" id="IPR027417">
    <property type="entry name" value="P-loop_NTPase"/>
</dbReference>
<comment type="cofactor">
    <cofactor evidence="1">
        <name>Mg(2+)</name>
        <dbReference type="ChEBI" id="CHEBI:18420"/>
    </cofactor>
</comment>
<dbReference type="AlphaFoldDB" id="A0A0G0LWS2"/>
<accession>A0A0G0LWS2</accession>
<evidence type="ECO:0000256" key="5">
    <source>
        <dbReference type="ARBA" id="ARBA00022842"/>
    </source>
</evidence>
<gene>
    <name evidence="8" type="ORF">UT17_C0002G0133</name>
</gene>
<keyword evidence="3" id="KW-0547">Nucleotide-binding</keyword>
<dbReference type="PANTHER" id="PTHR23305">
    <property type="entry name" value="OBG GTPASE FAMILY"/>
    <property type="match status" value="1"/>
</dbReference>
<keyword evidence="2" id="KW-0479">Metal-binding</keyword>
<dbReference type="SUPFAM" id="SSF81271">
    <property type="entry name" value="TGS-like"/>
    <property type="match status" value="1"/>
</dbReference>
<evidence type="ECO:0000259" key="7">
    <source>
        <dbReference type="PROSITE" id="PS51880"/>
    </source>
</evidence>
<dbReference type="Gene3D" id="3.40.50.300">
    <property type="entry name" value="P-loop containing nucleotide triphosphate hydrolases"/>
    <property type="match status" value="1"/>
</dbReference>
<dbReference type="EMBL" id="LBVU01000002">
    <property type="protein sequence ID" value="KKQ92470.1"/>
    <property type="molecule type" value="Genomic_DNA"/>
</dbReference>
<dbReference type="PRINTS" id="PR00326">
    <property type="entry name" value="GTP1OBG"/>
</dbReference>
<name>A0A0G0LWS2_9BACT</name>
<dbReference type="InterPro" id="IPR012676">
    <property type="entry name" value="TGS-like"/>
</dbReference>
<dbReference type="InterPro" id="IPR004095">
    <property type="entry name" value="TGS"/>
</dbReference>
<dbReference type="Gene3D" id="1.10.150.300">
    <property type="entry name" value="TGS-like domain"/>
    <property type="match status" value="1"/>
</dbReference>
<feature type="domain" description="OBG-type G" evidence="6">
    <location>
        <begin position="3"/>
        <end position="278"/>
    </location>
</feature>
<dbReference type="CDD" id="cd01900">
    <property type="entry name" value="YchF"/>
    <property type="match status" value="1"/>
</dbReference>
<evidence type="ECO:0000256" key="2">
    <source>
        <dbReference type="ARBA" id="ARBA00022723"/>
    </source>
</evidence>
<feature type="domain" description="TGS" evidence="7">
    <location>
        <begin position="300"/>
        <end position="391"/>
    </location>
</feature>
<evidence type="ECO:0000313" key="9">
    <source>
        <dbReference type="Proteomes" id="UP000034774"/>
    </source>
</evidence>
<dbReference type="NCBIfam" id="TIGR00092">
    <property type="entry name" value="redox-regulated ATPase YchF"/>
    <property type="match status" value="1"/>
</dbReference>
<dbReference type="SUPFAM" id="SSF52540">
    <property type="entry name" value="P-loop containing nucleoside triphosphate hydrolases"/>
    <property type="match status" value="1"/>
</dbReference>
<dbReference type="InterPro" id="IPR031167">
    <property type="entry name" value="G_OBG"/>
</dbReference>
<organism evidence="8 9">
    <name type="scientific">Candidatus Woesebacteria bacterium GW2011_GWB1_39_10</name>
    <dbReference type="NCBI Taxonomy" id="1618572"/>
    <lineage>
        <taxon>Bacteria</taxon>
        <taxon>Candidatus Woeseibacteriota</taxon>
    </lineage>
</organism>
<proteinExistence type="predicted"/>
<reference evidence="8 9" key="1">
    <citation type="journal article" date="2015" name="Nature">
        <title>rRNA introns, odd ribosomes, and small enigmatic genomes across a large radiation of phyla.</title>
        <authorList>
            <person name="Brown C.T."/>
            <person name="Hug L.A."/>
            <person name="Thomas B.C."/>
            <person name="Sharon I."/>
            <person name="Castelle C.J."/>
            <person name="Singh A."/>
            <person name="Wilkins M.J."/>
            <person name="Williams K.H."/>
            <person name="Banfield J.F."/>
        </authorList>
    </citation>
    <scope>NUCLEOTIDE SEQUENCE [LARGE SCALE GENOMIC DNA]</scope>
</reference>
<dbReference type="InterPro" id="IPR006073">
    <property type="entry name" value="GTP-bd"/>
</dbReference>
<dbReference type="Gene3D" id="3.10.20.30">
    <property type="match status" value="1"/>
</dbReference>
<dbReference type="Pfam" id="PF06071">
    <property type="entry name" value="YchF-GTPase_C"/>
    <property type="match status" value="1"/>
</dbReference>
<dbReference type="GO" id="GO:0016887">
    <property type="term" value="F:ATP hydrolysis activity"/>
    <property type="evidence" value="ECO:0007669"/>
    <property type="project" value="InterPro"/>
</dbReference>
<dbReference type="GO" id="GO:0005737">
    <property type="term" value="C:cytoplasm"/>
    <property type="evidence" value="ECO:0007669"/>
    <property type="project" value="TreeGrafter"/>
</dbReference>
<dbReference type="Proteomes" id="UP000034774">
    <property type="component" value="Unassembled WGS sequence"/>
</dbReference>
<dbReference type="GO" id="GO:0046872">
    <property type="term" value="F:metal ion binding"/>
    <property type="evidence" value="ECO:0007669"/>
    <property type="project" value="UniProtKB-KW"/>
</dbReference>
<dbReference type="InterPro" id="IPR023192">
    <property type="entry name" value="TGS-like_dom_sf"/>
</dbReference>
<dbReference type="STRING" id="1618572.UT17_C0002G0133"/>
<evidence type="ECO:0000256" key="1">
    <source>
        <dbReference type="ARBA" id="ARBA00001946"/>
    </source>
</evidence>
<dbReference type="FunFam" id="3.10.20.30:FF:000001">
    <property type="entry name" value="Ribosome-binding ATPase YchF"/>
    <property type="match status" value="1"/>
</dbReference>
<keyword evidence="5" id="KW-0460">Magnesium</keyword>
<dbReference type="InterPro" id="IPR041706">
    <property type="entry name" value="YchF_N"/>
</dbReference>
<keyword evidence="4" id="KW-0067">ATP-binding</keyword>
<dbReference type="PIRSF" id="PIRSF006641">
    <property type="entry name" value="CHP00092"/>
    <property type="match status" value="1"/>
</dbReference>
<evidence type="ECO:0000256" key="3">
    <source>
        <dbReference type="ARBA" id="ARBA00022741"/>
    </source>
</evidence>
<dbReference type="PATRIC" id="fig|1618572.3.peg.294"/>
<dbReference type="GO" id="GO:0005524">
    <property type="term" value="F:ATP binding"/>
    <property type="evidence" value="ECO:0007669"/>
    <property type="project" value="UniProtKB-KW"/>
</dbReference>
<dbReference type="GO" id="GO:0005525">
    <property type="term" value="F:GTP binding"/>
    <property type="evidence" value="ECO:0007669"/>
    <property type="project" value="InterPro"/>
</dbReference>
<dbReference type="PROSITE" id="PS51880">
    <property type="entry name" value="TGS"/>
    <property type="match status" value="1"/>
</dbReference>